<evidence type="ECO:0000256" key="1">
    <source>
        <dbReference type="ARBA" id="ARBA00009477"/>
    </source>
</evidence>
<comment type="caution">
    <text evidence="4">The sequence shown here is derived from an EMBL/GenBank/DDBJ whole genome shotgun (WGS) entry which is preliminary data.</text>
</comment>
<evidence type="ECO:0000256" key="3">
    <source>
        <dbReference type="SAM" id="SignalP"/>
    </source>
</evidence>
<keyword evidence="3" id="KW-0732">Signal</keyword>
<dbReference type="SUPFAM" id="SSF111369">
    <property type="entry name" value="HlyD-like secretion proteins"/>
    <property type="match status" value="1"/>
</dbReference>
<dbReference type="EMBL" id="QPMK01000002">
    <property type="protein sequence ID" value="RDD67732.1"/>
    <property type="molecule type" value="Genomic_DNA"/>
</dbReference>
<comment type="similarity">
    <text evidence="1">Belongs to the membrane fusion protein (MFP) (TC 8.A.1) family.</text>
</comment>
<name>A0A369TS81_9RHOB</name>
<evidence type="ECO:0000256" key="2">
    <source>
        <dbReference type="SAM" id="Coils"/>
    </source>
</evidence>
<dbReference type="RefSeq" id="WP_114509544.1">
    <property type="nucleotide sequence ID" value="NZ_QPMK01000002.1"/>
</dbReference>
<gene>
    <name evidence="4" type="ORF">DU478_03490</name>
</gene>
<dbReference type="Gene3D" id="2.40.30.170">
    <property type="match status" value="1"/>
</dbReference>
<dbReference type="AlphaFoldDB" id="A0A369TS81"/>
<accession>A0A369TS81</accession>
<dbReference type="Gene3D" id="2.40.50.100">
    <property type="match status" value="1"/>
</dbReference>
<dbReference type="PANTHER" id="PTHR30469">
    <property type="entry name" value="MULTIDRUG RESISTANCE PROTEIN MDTA"/>
    <property type="match status" value="1"/>
</dbReference>
<keyword evidence="2" id="KW-0175">Coiled coil</keyword>
<dbReference type="GO" id="GO:1990281">
    <property type="term" value="C:efflux pump complex"/>
    <property type="evidence" value="ECO:0007669"/>
    <property type="project" value="TreeGrafter"/>
</dbReference>
<dbReference type="NCBIfam" id="TIGR01730">
    <property type="entry name" value="RND_mfp"/>
    <property type="match status" value="1"/>
</dbReference>
<feature type="signal peptide" evidence="3">
    <location>
        <begin position="1"/>
        <end position="20"/>
    </location>
</feature>
<evidence type="ECO:0000313" key="5">
    <source>
        <dbReference type="Proteomes" id="UP000253977"/>
    </source>
</evidence>
<organism evidence="4 5">
    <name type="scientific">Thalassococcus profundi</name>
    <dbReference type="NCBI Taxonomy" id="2282382"/>
    <lineage>
        <taxon>Bacteria</taxon>
        <taxon>Pseudomonadati</taxon>
        <taxon>Pseudomonadota</taxon>
        <taxon>Alphaproteobacteria</taxon>
        <taxon>Rhodobacterales</taxon>
        <taxon>Roseobacteraceae</taxon>
        <taxon>Thalassococcus</taxon>
    </lineage>
</organism>
<dbReference type="OrthoDB" id="9813967at2"/>
<dbReference type="Gene3D" id="2.40.420.20">
    <property type="match status" value="1"/>
</dbReference>
<feature type="chain" id="PRO_5016596274" evidence="3">
    <location>
        <begin position="21"/>
        <end position="348"/>
    </location>
</feature>
<keyword evidence="5" id="KW-1185">Reference proteome</keyword>
<proteinExistence type="inferred from homology"/>
<sequence length="348" mass="37416">MTRLALSILLILSCLPAALAAQDQAPRPVKLMTLATEQNAMEREFFGQVVARQTVDLAFQVAGQVVELPVIEGERLTAGGLIAQLDLEPFELRLEQAQLEKQQADRRLDRQQALSRAAVSEASLEDAQTAANLAQIAVRDAELALERATLEAPFDALVAERLVANFSTVSAGTPVVRLHDMSETRIEIDVPEILFRRAKDPDALELSAIFPGRDGSIPLSIREFQAQTSSVGQTYTVTLALNNGSADPTIIPGASATVIAVQPREDAIVPLPASAVVFGADRQAYVMVFEPNGDDTGTIRRMPVTLNTEEDGSLTLAEPPQEPLEIVVAGANRLSDGQAVRRFTGFGD</sequence>
<evidence type="ECO:0000313" key="4">
    <source>
        <dbReference type="EMBL" id="RDD67732.1"/>
    </source>
</evidence>
<feature type="coiled-coil region" evidence="2">
    <location>
        <begin position="87"/>
        <end position="114"/>
    </location>
</feature>
<dbReference type="GO" id="GO:0015562">
    <property type="term" value="F:efflux transmembrane transporter activity"/>
    <property type="evidence" value="ECO:0007669"/>
    <property type="project" value="TreeGrafter"/>
</dbReference>
<protein>
    <submittedName>
        <fullName evidence="4">Efflux RND transporter periplasmic adaptor subunit</fullName>
    </submittedName>
</protein>
<dbReference type="Proteomes" id="UP000253977">
    <property type="component" value="Unassembled WGS sequence"/>
</dbReference>
<dbReference type="Gene3D" id="1.10.287.470">
    <property type="entry name" value="Helix hairpin bin"/>
    <property type="match status" value="1"/>
</dbReference>
<dbReference type="InterPro" id="IPR006143">
    <property type="entry name" value="RND_pump_MFP"/>
</dbReference>
<dbReference type="PANTHER" id="PTHR30469:SF20">
    <property type="entry name" value="EFFLUX RND TRANSPORTER PERIPLASMIC ADAPTOR SUBUNIT"/>
    <property type="match status" value="1"/>
</dbReference>
<reference evidence="4 5" key="1">
    <citation type="submission" date="2018-07" db="EMBL/GenBank/DDBJ databases">
        <title>Thalassococcus profundi sp. nov., a marine bacterium isolated from deep seawater of Okinawa Trough.</title>
        <authorList>
            <person name="Yu M."/>
        </authorList>
    </citation>
    <scope>NUCLEOTIDE SEQUENCE [LARGE SCALE GENOMIC DNA]</scope>
    <source>
        <strain evidence="4 5">WRAS1</strain>
    </source>
</reference>